<dbReference type="PANTHER" id="PTHR45710">
    <property type="entry name" value="C-TYPE LECTIN DOMAIN-CONTAINING PROTEIN 180"/>
    <property type="match status" value="1"/>
</dbReference>
<evidence type="ECO:0000256" key="1">
    <source>
        <dbReference type="ARBA" id="ARBA00004401"/>
    </source>
</evidence>
<dbReference type="AlphaFoldDB" id="A0AAV7WFF1"/>
<dbReference type="InterPro" id="IPR016187">
    <property type="entry name" value="CTDL_fold"/>
</dbReference>
<evidence type="ECO:0000259" key="2">
    <source>
        <dbReference type="PROSITE" id="PS50041"/>
    </source>
</evidence>
<feature type="non-terminal residue" evidence="3">
    <location>
        <position position="1"/>
    </location>
</feature>
<feature type="domain" description="C-type lectin" evidence="2">
    <location>
        <begin position="13"/>
        <end position="85"/>
    </location>
</feature>
<sequence length="85" mass="9713">KILSLPENTFRWNNSNLYYFSNEMKNWTDAETFCQSYNAHLSSVLTAKEQAYLASTKESGAYWIGLTDAESEGNWTFVDGSKLNL</sequence>
<keyword evidence="4" id="KW-1185">Reference proteome</keyword>
<name>A0AAV7WFF1_PLEWA</name>
<dbReference type="GO" id="GO:0005886">
    <property type="term" value="C:plasma membrane"/>
    <property type="evidence" value="ECO:0007669"/>
    <property type="project" value="UniProtKB-SubCell"/>
</dbReference>
<dbReference type="InterPro" id="IPR001304">
    <property type="entry name" value="C-type_lectin-like"/>
</dbReference>
<gene>
    <name evidence="3" type="ORF">NDU88_006943</name>
</gene>
<dbReference type="PANTHER" id="PTHR45710:SF26">
    <property type="entry name" value="RH26557P"/>
    <property type="match status" value="1"/>
</dbReference>
<reference evidence="3" key="1">
    <citation type="journal article" date="2022" name="bioRxiv">
        <title>Sequencing and chromosome-scale assembly of the giantPleurodeles waltlgenome.</title>
        <authorList>
            <person name="Brown T."/>
            <person name="Elewa A."/>
            <person name="Iarovenko S."/>
            <person name="Subramanian E."/>
            <person name="Araus A.J."/>
            <person name="Petzold A."/>
            <person name="Susuki M."/>
            <person name="Suzuki K.-i.T."/>
            <person name="Hayashi T."/>
            <person name="Toyoda A."/>
            <person name="Oliveira C."/>
            <person name="Osipova E."/>
            <person name="Leigh N.D."/>
            <person name="Simon A."/>
            <person name="Yun M.H."/>
        </authorList>
    </citation>
    <scope>NUCLEOTIDE SEQUENCE</scope>
    <source>
        <strain evidence="3">20211129_DDA</strain>
        <tissue evidence="3">Liver</tissue>
    </source>
</reference>
<dbReference type="PROSITE" id="PS50041">
    <property type="entry name" value="C_TYPE_LECTIN_2"/>
    <property type="match status" value="1"/>
</dbReference>
<comment type="caution">
    <text evidence="3">The sequence shown here is derived from an EMBL/GenBank/DDBJ whole genome shotgun (WGS) entry which is preliminary data.</text>
</comment>
<evidence type="ECO:0000313" key="4">
    <source>
        <dbReference type="Proteomes" id="UP001066276"/>
    </source>
</evidence>
<dbReference type="Gene3D" id="3.10.100.10">
    <property type="entry name" value="Mannose-Binding Protein A, subunit A"/>
    <property type="match status" value="1"/>
</dbReference>
<accession>A0AAV7WFF1</accession>
<comment type="subcellular location">
    <subcellularLocation>
        <location evidence="1">Cell membrane</location>
        <topology evidence="1">Single-pass type II membrane protein</topology>
    </subcellularLocation>
</comment>
<feature type="non-terminal residue" evidence="3">
    <location>
        <position position="85"/>
    </location>
</feature>
<dbReference type="SUPFAM" id="SSF56436">
    <property type="entry name" value="C-type lectin-like"/>
    <property type="match status" value="1"/>
</dbReference>
<organism evidence="3 4">
    <name type="scientific">Pleurodeles waltl</name>
    <name type="common">Iberian ribbed newt</name>
    <dbReference type="NCBI Taxonomy" id="8319"/>
    <lineage>
        <taxon>Eukaryota</taxon>
        <taxon>Metazoa</taxon>
        <taxon>Chordata</taxon>
        <taxon>Craniata</taxon>
        <taxon>Vertebrata</taxon>
        <taxon>Euteleostomi</taxon>
        <taxon>Amphibia</taxon>
        <taxon>Batrachia</taxon>
        <taxon>Caudata</taxon>
        <taxon>Salamandroidea</taxon>
        <taxon>Salamandridae</taxon>
        <taxon>Pleurodelinae</taxon>
        <taxon>Pleurodeles</taxon>
    </lineage>
</organism>
<dbReference type="InterPro" id="IPR050828">
    <property type="entry name" value="C-type_lectin/matrix_domain"/>
</dbReference>
<dbReference type="EMBL" id="JANPWB010000002">
    <property type="protein sequence ID" value="KAJ1211585.1"/>
    <property type="molecule type" value="Genomic_DNA"/>
</dbReference>
<dbReference type="Proteomes" id="UP001066276">
    <property type="component" value="Chromosome 1_2"/>
</dbReference>
<dbReference type="InterPro" id="IPR016186">
    <property type="entry name" value="C-type_lectin-like/link_sf"/>
</dbReference>
<proteinExistence type="predicted"/>
<dbReference type="Pfam" id="PF00059">
    <property type="entry name" value="Lectin_C"/>
    <property type="match status" value="1"/>
</dbReference>
<protein>
    <recommendedName>
        <fullName evidence="2">C-type lectin domain-containing protein</fullName>
    </recommendedName>
</protein>
<evidence type="ECO:0000313" key="3">
    <source>
        <dbReference type="EMBL" id="KAJ1211585.1"/>
    </source>
</evidence>